<protein>
    <submittedName>
        <fullName evidence="2">Uncharacterized protein</fullName>
    </submittedName>
</protein>
<accession>B9SLC4</accession>
<evidence type="ECO:0000313" key="2">
    <source>
        <dbReference type="EMBL" id="EEF35599.1"/>
    </source>
</evidence>
<dbReference type="KEGG" id="rcu:8262690"/>
<sequence>MVRIQVKHGDREFLYECQNTCQIDEIAPELIQISNLQYKIDHLLLRLEPLLSPFLKNPKVIPLIRALSEAQSYASKDQVLYNKAISFYVMRDYVQAIERQVMQNYQLLGFEDANQVQQLLADVEVLQAQSTELHWAGKELVRDKRLCDYIGMNEKTKFVLRLQPHNPNPA</sequence>
<comment type="similarity">
    <text evidence="1">Belongs to the CFAP298 family.</text>
</comment>
<dbReference type="OMA" id="QLCDYIG"/>
<dbReference type="InterPro" id="IPR021298">
    <property type="entry name" value="CFAP298"/>
</dbReference>
<dbReference type="PANTHER" id="PTHR13238:SF0">
    <property type="entry name" value="CILIA- AND FLAGELLA-ASSOCIATED PROTEIN 298"/>
    <property type="match status" value="1"/>
</dbReference>
<evidence type="ECO:0000256" key="1">
    <source>
        <dbReference type="ARBA" id="ARBA00009619"/>
    </source>
</evidence>
<keyword evidence="3" id="KW-1185">Reference proteome</keyword>
<gene>
    <name evidence="2" type="ORF">RCOM_0626460</name>
</gene>
<dbReference type="Pfam" id="PF11069">
    <property type="entry name" value="CFAP298"/>
    <property type="match status" value="1"/>
</dbReference>
<proteinExistence type="inferred from homology"/>
<dbReference type="InParanoid" id="B9SLC4"/>
<dbReference type="AlphaFoldDB" id="B9SLC4"/>
<organism evidence="2 3">
    <name type="scientific">Ricinus communis</name>
    <name type="common">Castor bean</name>
    <dbReference type="NCBI Taxonomy" id="3988"/>
    <lineage>
        <taxon>Eukaryota</taxon>
        <taxon>Viridiplantae</taxon>
        <taxon>Streptophyta</taxon>
        <taxon>Embryophyta</taxon>
        <taxon>Tracheophyta</taxon>
        <taxon>Spermatophyta</taxon>
        <taxon>Magnoliopsida</taxon>
        <taxon>eudicotyledons</taxon>
        <taxon>Gunneridae</taxon>
        <taxon>Pentapetalae</taxon>
        <taxon>rosids</taxon>
        <taxon>fabids</taxon>
        <taxon>Malpighiales</taxon>
        <taxon>Euphorbiaceae</taxon>
        <taxon>Acalyphoideae</taxon>
        <taxon>Acalypheae</taxon>
        <taxon>Ricinus</taxon>
    </lineage>
</organism>
<name>B9SLC4_RICCO</name>
<dbReference type="EMBL" id="EQ974016">
    <property type="protein sequence ID" value="EEF35599.1"/>
    <property type="molecule type" value="Genomic_DNA"/>
</dbReference>
<dbReference type="PANTHER" id="PTHR13238">
    <property type="entry name" value="PROTEIN C21ORF59"/>
    <property type="match status" value="1"/>
</dbReference>
<dbReference type="OrthoDB" id="276065at2759"/>
<evidence type="ECO:0000313" key="3">
    <source>
        <dbReference type="Proteomes" id="UP000008311"/>
    </source>
</evidence>
<dbReference type="Proteomes" id="UP000008311">
    <property type="component" value="Unassembled WGS sequence"/>
</dbReference>
<dbReference type="eggNOG" id="ENOG502RRHP">
    <property type="taxonomic scope" value="Eukaryota"/>
</dbReference>
<reference evidence="3" key="1">
    <citation type="journal article" date="2010" name="Nat. Biotechnol.">
        <title>Draft genome sequence of the oilseed species Ricinus communis.</title>
        <authorList>
            <person name="Chan A.P."/>
            <person name="Crabtree J."/>
            <person name="Zhao Q."/>
            <person name="Lorenzi H."/>
            <person name="Orvis J."/>
            <person name="Puiu D."/>
            <person name="Melake-Berhan A."/>
            <person name="Jones K.M."/>
            <person name="Redman J."/>
            <person name="Chen G."/>
            <person name="Cahoon E.B."/>
            <person name="Gedil M."/>
            <person name="Stanke M."/>
            <person name="Haas B.J."/>
            <person name="Wortman J.R."/>
            <person name="Fraser-Liggett C.M."/>
            <person name="Ravel J."/>
            <person name="Rabinowicz P.D."/>
        </authorList>
    </citation>
    <scope>NUCLEOTIDE SEQUENCE [LARGE SCALE GENOMIC DNA]</scope>
    <source>
        <strain evidence="3">cv. Hale</strain>
    </source>
</reference>